<comment type="caution">
    <text evidence="1">The sequence shown here is derived from an EMBL/GenBank/DDBJ whole genome shotgun (WGS) entry which is preliminary data.</text>
</comment>
<sequence>MQREWSQRRFEAYRELIHVAHVQVGAARSLAATKNLLEGPPPVSAEDGEKEIAEADRHLALAYETVQMLGDAHVGRAAHAFRSALWQLSDYARGLIDVDAAEWEEAYRRYRMSRDGFHAAIRRDLGIAGPGYQRNTLGLSSRPPTAGSP</sequence>
<name>A0ABP6XQQ2_9ACTN</name>
<gene>
    <name evidence="1" type="ORF">GCM10022295_57930</name>
</gene>
<organism evidence="1 2">
    <name type="scientific">Streptomyces osmaniensis</name>
    <dbReference type="NCBI Taxonomy" id="593134"/>
    <lineage>
        <taxon>Bacteria</taxon>
        <taxon>Bacillati</taxon>
        <taxon>Actinomycetota</taxon>
        <taxon>Actinomycetes</taxon>
        <taxon>Kitasatosporales</taxon>
        <taxon>Streptomycetaceae</taxon>
        <taxon>Streptomyces</taxon>
    </lineage>
</organism>
<keyword evidence="2" id="KW-1185">Reference proteome</keyword>
<evidence type="ECO:0000313" key="2">
    <source>
        <dbReference type="Proteomes" id="UP001500707"/>
    </source>
</evidence>
<dbReference type="Proteomes" id="UP001500707">
    <property type="component" value="Unassembled WGS sequence"/>
</dbReference>
<proteinExistence type="predicted"/>
<protein>
    <submittedName>
        <fullName evidence="1">Uncharacterized protein</fullName>
    </submittedName>
</protein>
<accession>A0ABP6XQQ2</accession>
<reference evidence="2" key="1">
    <citation type="journal article" date="2019" name="Int. J. Syst. Evol. Microbiol.">
        <title>The Global Catalogue of Microorganisms (GCM) 10K type strain sequencing project: providing services to taxonomists for standard genome sequencing and annotation.</title>
        <authorList>
            <consortium name="The Broad Institute Genomics Platform"/>
            <consortium name="The Broad Institute Genome Sequencing Center for Infectious Disease"/>
            <person name="Wu L."/>
            <person name="Ma J."/>
        </authorList>
    </citation>
    <scope>NUCLEOTIDE SEQUENCE [LARGE SCALE GENOMIC DNA]</scope>
    <source>
        <strain evidence="2">JCM 17656</strain>
    </source>
</reference>
<evidence type="ECO:0000313" key="1">
    <source>
        <dbReference type="EMBL" id="GAA3568520.1"/>
    </source>
</evidence>
<dbReference type="EMBL" id="BAABCE010000011">
    <property type="protein sequence ID" value="GAA3568520.1"/>
    <property type="molecule type" value="Genomic_DNA"/>
</dbReference>